<gene>
    <name evidence="2" type="ORF">HMH01_11010</name>
</gene>
<dbReference type="GO" id="GO:0032259">
    <property type="term" value="P:methylation"/>
    <property type="evidence" value="ECO:0007669"/>
    <property type="project" value="UniProtKB-KW"/>
</dbReference>
<dbReference type="Pfam" id="PF13649">
    <property type="entry name" value="Methyltransf_25"/>
    <property type="match status" value="1"/>
</dbReference>
<evidence type="ECO:0000313" key="2">
    <source>
        <dbReference type="EMBL" id="NNU80966.1"/>
    </source>
</evidence>
<dbReference type="SUPFAM" id="SSF53335">
    <property type="entry name" value="S-adenosyl-L-methionine-dependent methyltransferases"/>
    <property type="match status" value="1"/>
</dbReference>
<keyword evidence="2" id="KW-0808">Transferase</keyword>
<dbReference type="EMBL" id="JABFBC010000002">
    <property type="protein sequence ID" value="NNU80966.1"/>
    <property type="molecule type" value="Genomic_DNA"/>
</dbReference>
<protein>
    <submittedName>
        <fullName evidence="2">Class I SAM-dependent methyltransferase</fullName>
    </submittedName>
</protein>
<sequence length="238" mass="24901">MTPEFFLLHSDLPREGPGDAESLRWACALAGVGRDARILDAGAGPGADVAGLLEAAPKGHVTAIEAHAPFAQGIAARHAGDPRVSAVQGDMAAPPGGPFDFVWSAGAVYFLGVEAALRAWAAALAPGGAVAFSEVVWLGADRPPDAAAFWKEYPAMTDTEGVTAAIGRAGYAVLGTRVLGDAAWEGYFQPMEARIAMLRASGASPALEEVLRAHETEIAVWRAHRDAFGYRLFVVRPE</sequence>
<dbReference type="Proteomes" id="UP000572377">
    <property type="component" value="Unassembled WGS sequence"/>
</dbReference>
<comment type="caution">
    <text evidence="2">The sequence shown here is derived from an EMBL/GenBank/DDBJ whole genome shotgun (WGS) entry which is preliminary data.</text>
</comment>
<evidence type="ECO:0000313" key="3">
    <source>
        <dbReference type="Proteomes" id="UP000572377"/>
    </source>
</evidence>
<dbReference type="CDD" id="cd02440">
    <property type="entry name" value="AdoMet_MTases"/>
    <property type="match status" value="1"/>
</dbReference>
<dbReference type="GO" id="GO:0008168">
    <property type="term" value="F:methyltransferase activity"/>
    <property type="evidence" value="ECO:0007669"/>
    <property type="project" value="UniProtKB-KW"/>
</dbReference>
<accession>A0A849L3N1</accession>
<dbReference type="RefSeq" id="WP_171325495.1">
    <property type="nucleotide sequence ID" value="NZ_JABFBC010000002.1"/>
</dbReference>
<keyword evidence="2" id="KW-0489">Methyltransferase</keyword>
<evidence type="ECO:0000259" key="1">
    <source>
        <dbReference type="Pfam" id="PF13649"/>
    </source>
</evidence>
<name>A0A849L3N1_9RHOB</name>
<dbReference type="AlphaFoldDB" id="A0A849L3N1"/>
<keyword evidence="3" id="KW-1185">Reference proteome</keyword>
<dbReference type="InterPro" id="IPR029063">
    <property type="entry name" value="SAM-dependent_MTases_sf"/>
</dbReference>
<dbReference type="InterPro" id="IPR041698">
    <property type="entry name" value="Methyltransf_25"/>
</dbReference>
<dbReference type="Gene3D" id="3.40.50.150">
    <property type="entry name" value="Vaccinia Virus protein VP39"/>
    <property type="match status" value="1"/>
</dbReference>
<organism evidence="2 3">
    <name type="scientific">Halovulum dunhuangense</name>
    <dbReference type="NCBI Taxonomy" id="1505036"/>
    <lineage>
        <taxon>Bacteria</taxon>
        <taxon>Pseudomonadati</taxon>
        <taxon>Pseudomonadota</taxon>
        <taxon>Alphaproteobacteria</taxon>
        <taxon>Rhodobacterales</taxon>
        <taxon>Paracoccaceae</taxon>
        <taxon>Halovulum</taxon>
    </lineage>
</organism>
<proteinExistence type="predicted"/>
<reference evidence="2 3" key="1">
    <citation type="submission" date="2020-05" db="EMBL/GenBank/DDBJ databases">
        <title>Gimesia benthica sp. nov., a novel planctomycete isolated from a deep-sea water sample of the Northwest Indian Ocean.</title>
        <authorList>
            <person name="Wang J."/>
            <person name="Ruan C."/>
            <person name="Song L."/>
            <person name="Zhu Y."/>
            <person name="Li A."/>
            <person name="Zheng X."/>
            <person name="Wang L."/>
            <person name="Lu Z."/>
            <person name="Huang Y."/>
            <person name="Du W."/>
            <person name="Zhou Y."/>
            <person name="Huang L."/>
            <person name="Dai X."/>
        </authorList>
    </citation>
    <scope>NUCLEOTIDE SEQUENCE [LARGE SCALE GENOMIC DNA]</scope>
    <source>
        <strain evidence="2 3">YYQ-30</strain>
    </source>
</reference>
<feature type="domain" description="Methyltransferase" evidence="1">
    <location>
        <begin position="38"/>
        <end position="128"/>
    </location>
</feature>